<organism evidence="1 2">
    <name type="scientific">Treponema bryantii</name>
    <dbReference type="NCBI Taxonomy" id="163"/>
    <lineage>
        <taxon>Bacteria</taxon>
        <taxon>Pseudomonadati</taxon>
        <taxon>Spirochaetota</taxon>
        <taxon>Spirochaetia</taxon>
        <taxon>Spirochaetales</taxon>
        <taxon>Treponemataceae</taxon>
        <taxon>Treponema</taxon>
    </lineage>
</organism>
<name>A0A1H9JT08_9SPIR</name>
<proteinExistence type="predicted"/>
<evidence type="ECO:0000313" key="1">
    <source>
        <dbReference type="EMBL" id="SEQ89884.1"/>
    </source>
</evidence>
<evidence type="ECO:0000313" key="2">
    <source>
        <dbReference type="Proteomes" id="UP000182360"/>
    </source>
</evidence>
<keyword evidence="2" id="KW-1185">Reference proteome</keyword>
<reference evidence="1 2" key="1">
    <citation type="submission" date="2016-10" db="EMBL/GenBank/DDBJ databases">
        <authorList>
            <person name="de Groot N.N."/>
        </authorList>
    </citation>
    <scope>NUCLEOTIDE SEQUENCE [LARGE SCALE GENOMIC DNA]</scope>
    <source>
        <strain evidence="1 2">B25</strain>
    </source>
</reference>
<dbReference type="RefSeq" id="WP_074645661.1">
    <property type="nucleotide sequence ID" value="NZ_FOFU01000015.1"/>
</dbReference>
<accession>A0A1H9JT08</accession>
<dbReference type="Proteomes" id="UP000182360">
    <property type="component" value="Unassembled WGS sequence"/>
</dbReference>
<protein>
    <submittedName>
        <fullName evidence="1">Uncharacterized protein</fullName>
    </submittedName>
</protein>
<dbReference type="AlphaFoldDB" id="A0A1H9JT08"/>
<dbReference type="EMBL" id="FOFU01000015">
    <property type="protein sequence ID" value="SEQ89884.1"/>
    <property type="molecule type" value="Genomic_DNA"/>
</dbReference>
<sequence>MTNRESKLLIFLIFFSIAVLFFLTFQNSFSEIKESKQTIEKYTEMSQKLQVKKQPENNNSKTTSNAAVNQIQSTSEITDLIIKDLRRAGIVPLRYQISKDSKGEFIEVSLSCSNTRLANYFKQMKSDIYPYTVSVLNIKTDADKVNASIRYSVNPSKIVSSASEKSYPIERLFRPVYKNTAVQNTVVETPAKTEDNIHYNNDYTFIGRVKGNDGIEYMYLKNPNTNRILKIAPKDIISEDNEKYLISTGTEKFYIRKVN</sequence>
<gene>
    <name evidence="1" type="ORF">SAMN04487977_11510</name>
</gene>